<evidence type="ECO:0000256" key="2">
    <source>
        <dbReference type="ARBA" id="ARBA00008814"/>
    </source>
</evidence>
<dbReference type="Gene3D" id="3.40.50.1980">
    <property type="entry name" value="Nitrogenase molybdenum iron protein domain"/>
    <property type="match status" value="2"/>
</dbReference>
<feature type="signal peptide" evidence="5">
    <location>
        <begin position="1"/>
        <end position="26"/>
    </location>
</feature>
<accession>D0L4H9</accession>
<dbReference type="Pfam" id="PF01497">
    <property type="entry name" value="Peripla_BP_2"/>
    <property type="match status" value="1"/>
</dbReference>
<evidence type="ECO:0000313" key="8">
    <source>
        <dbReference type="Proteomes" id="UP000001219"/>
    </source>
</evidence>
<dbReference type="InterPro" id="IPR051313">
    <property type="entry name" value="Bact_iron-sidero_bind"/>
</dbReference>
<dbReference type="EMBL" id="CP001802">
    <property type="protein sequence ID" value="ACY23204.1"/>
    <property type="molecule type" value="Genomic_DNA"/>
</dbReference>
<keyword evidence="8" id="KW-1185">Reference proteome</keyword>
<feature type="chain" id="PRO_5003009753" evidence="5">
    <location>
        <begin position="27"/>
        <end position="339"/>
    </location>
</feature>
<keyword evidence="3" id="KW-0813">Transport</keyword>
<evidence type="ECO:0000256" key="4">
    <source>
        <dbReference type="ARBA" id="ARBA00022729"/>
    </source>
</evidence>
<dbReference type="InterPro" id="IPR002491">
    <property type="entry name" value="ABC_transptr_periplasmic_BD"/>
</dbReference>
<dbReference type="HOGENOM" id="CLU_038034_1_1_11"/>
<evidence type="ECO:0000256" key="5">
    <source>
        <dbReference type="SAM" id="SignalP"/>
    </source>
</evidence>
<protein>
    <submittedName>
        <fullName evidence="7">Periplasmic binding protein</fullName>
    </submittedName>
</protein>
<keyword evidence="4 5" id="KW-0732">Signal</keyword>
<dbReference type="AlphaFoldDB" id="D0L4H9"/>
<dbReference type="GO" id="GO:0030288">
    <property type="term" value="C:outer membrane-bounded periplasmic space"/>
    <property type="evidence" value="ECO:0007669"/>
    <property type="project" value="TreeGrafter"/>
</dbReference>
<reference evidence="8" key="1">
    <citation type="submission" date="2009-10" db="EMBL/GenBank/DDBJ databases">
        <title>The complete chromosome of Gordonia bronchialis DSM 43247.</title>
        <authorList>
            <consortium name="US DOE Joint Genome Institute (JGI-PGF)"/>
            <person name="Lucas S."/>
            <person name="Copeland A."/>
            <person name="Lapidus A."/>
            <person name="Glavina del Rio T."/>
            <person name="Dalin E."/>
            <person name="Tice H."/>
            <person name="Bruce D."/>
            <person name="Goodwin L."/>
            <person name="Pitluck S."/>
            <person name="Kyrpides N."/>
            <person name="Mavromatis K."/>
            <person name="Ivanova N."/>
            <person name="Ovchinnikova G."/>
            <person name="Saunders E."/>
            <person name="Brettin T."/>
            <person name="Detter J.C."/>
            <person name="Han C."/>
            <person name="Larimer F."/>
            <person name="Land M."/>
            <person name="Hauser L."/>
            <person name="Markowitz V."/>
            <person name="Cheng J.-F."/>
            <person name="Hugenholtz P."/>
            <person name="Woyke T."/>
            <person name="Wu D."/>
            <person name="Jando M."/>
            <person name="Schneider S."/>
            <person name="Goeker M."/>
            <person name="Klenk H.-P."/>
            <person name="Eisen J.A."/>
        </authorList>
    </citation>
    <scope>NUCLEOTIDE SEQUENCE [LARGE SCALE GENOMIC DNA]</scope>
    <source>
        <strain evidence="8">ATCC 25592 / DSM 43247 / BCRC 13721 / JCM 3198 / KCTC 3076 / NBRC 16047 / NCTC 10667</strain>
    </source>
</reference>
<comment type="subcellular location">
    <subcellularLocation>
        <location evidence="1">Cell envelope</location>
    </subcellularLocation>
</comment>
<dbReference type="GO" id="GO:1901678">
    <property type="term" value="P:iron coordination entity transport"/>
    <property type="evidence" value="ECO:0007669"/>
    <property type="project" value="UniProtKB-ARBA"/>
</dbReference>
<comment type="similarity">
    <text evidence="2">Belongs to the bacterial solute-binding protein 8 family.</text>
</comment>
<dbReference type="SUPFAM" id="SSF53807">
    <property type="entry name" value="Helical backbone' metal receptor"/>
    <property type="match status" value="1"/>
</dbReference>
<organism evidence="7 8">
    <name type="scientific">Gordonia bronchialis (strain ATCC 25592 / DSM 43247 / BCRC 13721 / JCM 3198 / KCTC 3076 / NBRC 16047 / NCTC 10667)</name>
    <name type="common">Rhodococcus bronchialis</name>
    <dbReference type="NCBI Taxonomy" id="526226"/>
    <lineage>
        <taxon>Bacteria</taxon>
        <taxon>Bacillati</taxon>
        <taxon>Actinomycetota</taxon>
        <taxon>Actinomycetes</taxon>
        <taxon>Mycobacteriales</taxon>
        <taxon>Gordoniaceae</taxon>
        <taxon>Gordonia</taxon>
    </lineage>
</organism>
<dbReference type="Proteomes" id="UP000001219">
    <property type="component" value="Chromosome"/>
</dbReference>
<dbReference type="PANTHER" id="PTHR30532">
    <property type="entry name" value="IRON III DICITRATE-BINDING PERIPLASMIC PROTEIN"/>
    <property type="match status" value="1"/>
</dbReference>
<reference evidence="7 8" key="2">
    <citation type="journal article" date="2010" name="Stand. Genomic Sci.">
        <title>Complete genome sequence of Gordonia bronchialis type strain (3410).</title>
        <authorList>
            <person name="Ivanova N."/>
            <person name="Sikorski J."/>
            <person name="Jando M."/>
            <person name="Lapidus A."/>
            <person name="Nolan M."/>
            <person name="Lucas S."/>
            <person name="Del Rio T.G."/>
            <person name="Tice H."/>
            <person name="Copeland A."/>
            <person name="Cheng J.F."/>
            <person name="Chen F."/>
            <person name="Bruce D."/>
            <person name="Goodwin L."/>
            <person name="Pitluck S."/>
            <person name="Mavromatis K."/>
            <person name="Ovchinnikova G."/>
            <person name="Pati A."/>
            <person name="Chen A."/>
            <person name="Palaniappan K."/>
            <person name="Land M."/>
            <person name="Hauser L."/>
            <person name="Chang Y.J."/>
            <person name="Jeffries C.D."/>
            <person name="Chain P."/>
            <person name="Saunders E."/>
            <person name="Han C."/>
            <person name="Detter J.C."/>
            <person name="Brettin T."/>
            <person name="Rohde M."/>
            <person name="Goker M."/>
            <person name="Bristow J."/>
            <person name="Eisen J.A."/>
            <person name="Markowitz V."/>
            <person name="Hugenholtz P."/>
            <person name="Klenk H.P."/>
            <person name="Kyrpides N.C."/>
        </authorList>
    </citation>
    <scope>NUCLEOTIDE SEQUENCE [LARGE SCALE GENOMIC DNA]</scope>
    <source>
        <strain evidence="8">ATCC 25592 / DSM 43247 / BCRC 13721 / JCM 3198 / KCTC 3076 / NBRC 16047 / NCTC 10667</strain>
    </source>
</reference>
<evidence type="ECO:0000256" key="1">
    <source>
        <dbReference type="ARBA" id="ARBA00004196"/>
    </source>
</evidence>
<evidence type="ECO:0000313" key="7">
    <source>
        <dbReference type="EMBL" id="ACY23204.1"/>
    </source>
</evidence>
<dbReference type="PROSITE" id="PS51257">
    <property type="entry name" value="PROKAR_LIPOPROTEIN"/>
    <property type="match status" value="1"/>
</dbReference>
<evidence type="ECO:0000256" key="3">
    <source>
        <dbReference type="ARBA" id="ARBA00022448"/>
    </source>
</evidence>
<dbReference type="STRING" id="526226.Gbro_4037"/>
<dbReference type="RefSeq" id="WP_012835707.1">
    <property type="nucleotide sequence ID" value="NC_013441.1"/>
</dbReference>
<name>D0L4H9_GORB4</name>
<proteinExistence type="inferred from homology"/>
<sequence>MRTTRRPSRPLPALLGAVVIAGLVAACSPPDETDEVGPQVAPEAGALPVTLEQVYAPVTVENGTARIAAMGVGDADTLLALGIKPTAIATFGDPKQTTSPWNAELIGDSSPTYLPTVSSDFGTAIDTTLATDPGLITAIGADPSREQFNSLRKVAPTVLRPAQFSAWQVPWEAQATQVGKAVGLPKATAAKIAETNALLAGIRRDHPQFAGKTAVVVTGAPDGTVSIYSGGDGRGQTLAGYGFTFPPALQPALTNGFYGSLSAERLDLLDSADLVVAVDWQGSNDQLRRNAAFTSLDVVRSGRVAYLDQEVGTAMSVPTVLTIPWVAGKALDPITASVR</sequence>
<dbReference type="eggNOG" id="COG0614">
    <property type="taxonomic scope" value="Bacteria"/>
</dbReference>
<dbReference type="PANTHER" id="PTHR30532:SF24">
    <property type="entry name" value="FERRIC ENTEROBACTIN-BINDING PERIPLASMIC PROTEIN FEPB"/>
    <property type="match status" value="1"/>
</dbReference>
<dbReference type="OrthoDB" id="1846031at2"/>
<dbReference type="KEGG" id="gbr:Gbro_4037"/>
<dbReference type="PROSITE" id="PS50983">
    <property type="entry name" value="FE_B12_PBP"/>
    <property type="match status" value="1"/>
</dbReference>
<feature type="domain" description="Fe/B12 periplasmic-binding" evidence="6">
    <location>
        <begin position="66"/>
        <end position="339"/>
    </location>
</feature>
<gene>
    <name evidence="7" type="ordered locus">Gbro_4037</name>
</gene>
<evidence type="ECO:0000259" key="6">
    <source>
        <dbReference type="PROSITE" id="PS50983"/>
    </source>
</evidence>